<dbReference type="InterPro" id="IPR017972">
    <property type="entry name" value="Cyt_P450_CS"/>
</dbReference>
<evidence type="ECO:0000256" key="2">
    <source>
        <dbReference type="ARBA" id="ARBA00022617"/>
    </source>
</evidence>
<dbReference type="SUPFAM" id="SSF48264">
    <property type="entry name" value="Cytochrome P450"/>
    <property type="match status" value="1"/>
</dbReference>
<evidence type="ECO:0000313" key="8">
    <source>
        <dbReference type="EMBL" id="RLK61307.1"/>
    </source>
</evidence>
<dbReference type="GO" id="GO:0036199">
    <property type="term" value="F:cholest-4-en-3-one 26-monooxygenase activity"/>
    <property type="evidence" value="ECO:0007669"/>
    <property type="project" value="TreeGrafter"/>
</dbReference>
<dbReference type="RefSeq" id="WP_121389984.1">
    <property type="nucleotide sequence ID" value="NZ_RCDD01000001.1"/>
</dbReference>
<keyword evidence="6 7" id="KW-0503">Monooxygenase</keyword>
<reference evidence="8 9" key="1">
    <citation type="submission" date="2018-10" db="EMBL/GenBank/DDBJ databases">
        <title>Genomic Encyclopedia of Archaeal and Bacterial Type Strains, Phase II (KMG-II): from individual species to whole genera.</title>
        <authorList>
            <person name="Goeker M."/>
        </authorList>
    </citation>
    <scope>NUCLEOTIDE SEQUENCE [LARGE SCALE GENOMIC DNA]</scope>
    <source>
        <strain evidence="8 9">DSM 45657</strain>
    </source>
</reference>
<dbReference type="GO" id="GO:0008395">
    <property type="term" value="F:steroid hydroxylase activity"/>
    <property type="evidence" value="ECO:0007669"/>
    <property type="project" value="TreeGrafter"/>
</dbReference>
<gene>
    <name evidence="8" type="ORF">CLV68_1844</name>
</gene>
<dbReference type="InterPro" id="IPR001128">
    <property type="entry name" value="Cyt_P450"/>
</dbReference>
<accession>A0A421BAF8</accession>
<evidence type="ECO:0000313" key="9">
    <source>
        <dbReference type="Proteomes" id="UP000282454"/>
    </source>
</evidence>
<evidence type="ECO:0000256" key="6">
    <source>
        <dbReference type="ARBA" id="ARBA00023033"/>
    </source>
</evidence>
<dbReference type="AlphaFoldDB" id="A0A421BAF8"/>
<keyword evidence="4 7" id="KW-0560">Oxidoreductase</keyword>
<dbReference type="Pfam" id="PF00067">
    <property type="entry name" value="p450"/>
    <property type="match status" value="1"/>
</dbReference>
<dbReference type="PANTHER" id="PTHR46696:SF4">
    <property type="entry name" value="BIOTIN BIOSYNTHESIS CYTOCHROME P450"/>
    <property type="match status" value="1"/>
</dbReference>
<evidence type="ECO:0000256" key="3">
    <source>
        <dbReference type="ARBA" id="ARBA00022723"/>
    </source>
</evidence>
<evidence type="ECO:0000256" key="7">
    <source>
        <dbReference type="RuleBase" id="RU000461"/>
    </source>
</evidence>
<name>A0A421BAF8_9PSEU</name>
<dbReference type="FunFam" id="1.10.630.10:FF:000018">
    <property type="entry name" value="Cytochrome P450 monooxygenase"/>
    <property type="match status" value="1"/>
</dbReference>
<proteinExistence type="inferred from homology"/>
<sequence>MPVVPEVPVTDPAVLADPFSAYAQARAVSPVAKLTGAGMPPMWAVTRHEPAREVLNDPRFVLSEASFLRPPGIPEHCQRYMHTMAEMDGPEHARVRGAAAPAFTARRTAVMRPRIEAAVGRLLDSLDASADLLRDFAGPLPMVVICELLGIPEADRPVWLEYGRAVAAGYGPGFLAAIPKIMASAEAAVAAKRARRGDDILSHLLDSELTETELVTLVWHLALAGQTPTNLIANGVAALFAHPAQLDLLRADPGLASTAVEELMRWCGPQLLTTPRFATEDIGVGDAIIPRGAAMTVAICSANRDPDAFPDPDTLDITRPLGAPTHLGFSHGPHFCLGAPLARLQTEIALTALLARFPSLRPATDHFTRTPDPGTWRLAELPVHLAG</sequence>
<keyword evidence="3 7" id="KW-0479">Metal-binding</keyword>
<evidence type="ECO:0000256" key="5">
    <source>
        <dbReference type="ARBA" id="ARBA00023004"/>
    </source>
</evidence>
<comment type="caution">
    <text evidence="8">The sequence shown here is derived from an EMBL/GenBank/DDBJ whole genome shotgun (WGS) entry which is preliminary data.</text>
</comment>
<dbReference type="GO" id="GO:0020037">
    <property type="term" value="F:heme binding"/>
    <property type="evidence" value="ECO:0007669"/>
    <property type="project" value="InterPro"/>
</dbReference>
<dbReference type="InterPro" id="IPR036396">
    <property type="entry name" value="Cyt_P450_sf"/>
</dbReference>
<dbReference type="Proteomes" id="UP000282454">
    <property type="component" value="Unassembled WGS sequence"/>
</dbReference>
<keyword evidence="9" id="KW-1185">Reference proteome</keyword>
<dbReference type="GO" id="GO:0005506">
    <property type="term" value="F:iron ion binding"/>
    <property type="evidence" value="ECO:0007669"/>
    <property type="project" value="InterPro"/>
</dbReference>
<organism evidence="8 9">
    <name type="scientific">Actinokineospora cianjurensis</name>
    <dbReference type="NCBI Taxonomy" id="585224"/>
    <lineage>
        <taxon>Bacteria</taxon>
        <taxon>Bacillati</taxon>
        <taxon>Actinomycetota</taxon>
        <taxon>Actinomycetes</taxon>
        <taxon>Pseudonocardiales</taxon>
        <taxon>Pseudonocardiaceae</taxon>
        <taxon>Actinokineospora</taxon>
    </lineage>
</organism>
<dbReference type="OrthoDB" id="4133219at2"/>
<evidence type="ECO:0000256" key="1">
    <source>
        <dbReference type="ARBA" id="ARBA00010617"/>
    </source>
</evidence>
<dbReference type="Gene3D" id="1.10.630.10">
    <property type="entry name" value="Cytochrome P450"/>
    <property type="match status" value="1"/>
</dbReference>
<protein>
    <submittedName>
        <fullName evidence="8">Cytochrome P450</fullName>
    </submittedName>
</protein>
<dbReference type="EMBL" id="RCDD01000001">
    <property type="protein sequence ID" value="RLK61307.1"/>
    <property type="molecule type" value="Genomic_DNA"/>
</dbReference>
<evidence type="ECO:0000256" key="4">
    <source>
        <dbReference type="ARBA" id="ARBA00023002"/>
    </source>
</evidence>
<dbReference type="PRINTS" id="PR00359">
    <property type="entry name" value="BP450"/>
</dbReference>
<keyword evidence="2 7" id="KW-0349">Heme</keyword>
<dbReference type="PANTHER" id="PTHR46696">
    <property type="entry name" value="P450, PUTATIVE (EUROFUNG)-RELATED"/>
    <property type="match status" value="1"/>
</dbReference>
<dbReference type="GO" id="GO:0006707">
    <property type="term" value="P:cholesterol catabolic process"/>
    <property type="evidence" value="ECO:0007669"/>
    <property type="project" value="TreeGrafter"/>
</dbReference>
<dbReference type="PROSITE" id="PS00086">
    <property type="entry name" value="CYTOCHROME_P450"/>
    <property type="match status" value="1"/>
</dbReference>
<comment type="similarity">
    <text evidence="1 7">Belongs to the cytochrome P450 family.</text>
</comment>
<keyword evidence="5 7" id="KW-0408">Iron</keyword>
<dbReference type="InterPro" id="IPR002397">
    <property type="entry name" value="Cyt_P450_B"/>
</dbReference>